<dbReference type="Proteomes" id="UP000285624">
    <property type="component" value="Unassembled WGS sequence"/>
</dbReference>
<comment type="caution">
    <text evidence="8">The sequence shown here is derived from an EMBL/GenBank/DDBJ whole genome shotgun (WGS) entry which is preliminary data.</text>
</comment>
<sequence>MNPLTLAVALVVTLSSAQADIINHDQVQPFPQSTAISLTNTAALKFKPQIWINNGCHPYPAVNANGDTSGGLKTHGSSSAGCRGSGYGSQVYGRSTWYNGVWAIMYSWYFPKDEPQDFTGHRHDWEHVVVWIDNPQNVNPRILAMTPSAHSGYSTYAPPDADMIDGTSVKVEYTSSWLFIDHHLEGTSTAGEMQDLIMWSDMTDAARNSLNTVSFGKANVPMNDGNFQSKLGKAYPWATYDVVPGRSAAQLHTTMHLAALAVITAASLASTQAGTIDHDQVQPFPQSAATSLTNTAALKYKPQIFINNGCHPYPAVNANGDTSGGLKTHGSGSAGCRGSGYGSQVYGRSTWYNGVWAIMYSWYFPKDSPVSGMGHRHDWEHVIVWIDNPENVNGTILSMTPSAHSGYSTYAPPPADMVDGASVKVEYTSTYLVINHHLEGTSTAGEMQDLIMWGDMTDAARYALNTTDFGNANVPMKDGNFLPKLEKAYPWQ</sequence>
<keyword evidence="5" id="KW-0732">Signal</keyword>
<evidence type="ECO:0000313" key="8">
    <source>
        <dbReference type="EMBL" id="RLN75310.1"/>
    </source>
</evidence>
<evidence type="ECO:0000256" key="5">
    <source>
        <dbReference type="SAM" id="SignalP"/>
    </source>
</evidence>
<keyword evidence="9" id="KW-1185">Reference proteome</keyword>
<dbReference type="PANTHER" id="PTHR33657">
    <property type="entry name" value="DOMAIN PROTEIN, PUTATIVE (AFU_ORTHOLOGUE AFUA_5G00600)-RELATED"/>
    <property type="match status" value="1"/>
</dbReference>
<dbReference type="EMBL" id="MBDN02000438">
    <property type="protein sequence ID" value="RLN75310.1"/>
    <property type="molecule type" value="Genomic_DNA"/>
</dbReference>
<evidence type="ECO:0000256" key="2">
    <source>
        <dbReference type="ARBA" id="ARBA00009520"/>
    </source>
</evidence>
<dbReference type="InterPro" id="IPR008701">
    <property type="entry name" value="NPP1"/>
</dbReference>
<dbReference type="AlphaFoldDB" id="A0A3R7KQE5"/>
<comment type="similarity">
    <text evidence="2">Belongs to the Necrosis inducing protein (NPP1) family.</text>
</comment>
<dbReference type="Pfam" id="PF05630">
    <property type="entry name" value="NPP1"/>
    <property type="match status" value="2"/>
</dbReference>
<dbReference type="Proteomes" id="UP000285883">
    <property type="component" value="Unassembled WGS sequence"/>
</dbReference>
<dbReference type="EMBL" id="JPWV03000254">
    <property type="protein sequence ID" value="KAG2520032.1"/>
    <property type="molecule type" value="Genomic_DNA"/>
</dbReference>
<keyword evidence="4" id="KW-0843">Virulence</keyword>
<organism evidence="8 9">
    <name type="scientific">Phytophthora kernoviae</name>
    <dbReference type="NCBI Taxonomy" id="325452"/>
    <lineage>
        <taxon>Eukaryota</taxon>
        <taxon>Sar</taxon>
        <taxon>Stramenopiles</taxon>
        <taxon>Oomycota</taxon>
        <taxon>Peronosporomycetes</taxon>
        <taxon>Peronosporales</taxon>
        <taxon>Peronosporaceae</taxon>
        <taxon>Phytophthora</taxon>
    </lineage>
</organism>
<accession>A0A3R7KQE5</accession>
<feature type="signal peptide" evidence="5">
    <location>
        <begin position="1"/>
        <end position="19"/>
    </location>
</feature>
<reference evidence="6" key="1">
    <citation type="journal article" date="2015" name="Genom Data">
        <title>Genome sequences of six Phytophthora species associated with forests in New Zealand.</title>
        <authorList>
            <person name="Studholme D.J."/>
            <person name="McDougal R.L."/>
            <person name="Sambles C."/>
            <person name="Hansen E."/>
            <person name="Hardy G."/>
            <person name="Grant M."/>
            <person name="Ganley R.J."/>
            <person name="Williams N.M."/>
        </authorList>
    </citation>
    <scope>NUCLEOTIDE SEQUENCE</scope>
    <source>
        <strain evidence="6">NZFS 2646</strain>
    </source>
</reference>
<keyword evidence="3" id="KW-0964">Secreted</keyword>
<dbReference type="EMBL" id="MAYM02000178">
    <property type="protein sequence ID" value="RLN45346.1"/>
    <property type="molecule type" value="Genomic_DNA"/>
</dbReference>
<reference evidence="6" key="3">
    <citation type="submission" date="2020-06" db="EMBL/GenBank/DDBJ databases">
        <authorList>
            <person name="Studholme D.J."/>
        </authorList>
    </citation>
    <scope>NUCLEOTIDE SEQUENCE</scope>
    <source>
        <strain evidence="6">NZFS 2646</strain>
    </source>
</reference>
<dbReference type="GO" id="GO:0005576">
    <property type="term" value="C:extracellular region"/>
    <property type="evidence" value="ECO:0007669"/>
    <property type="project" value="UniProtKB-SubCell"/>
</dbReference>
<dbReference type="PANTHER" id="PTHR33657:SF8">
    <property type="entry name" value="DOMAIN PROTEIN, PUTATIVE (AFU_ORTHOLOGUE AFUA_5G00600)-RELATED"/>
    <property type="match status" value="1"/>
</dbReference>
<evidence type="ECO:0000256" key="1">
    <source>
        <dbReference type="ARBA" id="ARBA00004613"/>
    </source>
</evidence>
<name>A0A3R7KQE5_9STRA</name>
<evidence type="ECO:0000256" key="4">
    <source>
        <dbReference type="ARBA" id="ARBA00023026"/>
    </source>
</evidence>
<dbReference type="STRING" id="325452.A0A3R7KQE5"/>
<evidence type="ECO:0000313" key="7">
    <source>
        <dbReference type="EMBL" id="RLN45346.1"/>
    </source>
</evidence>
<reference evidence="9 10" key="2">
    <citation type="submission" date="2018-07" db="EMBL/GenBank/DDBJ databases">
        <title>Genome sequencing of oomycete isolates from Chile give support for New Zealand origin for Phytophthora kernoviae and make available the first Nothophytophthora sp. genome.</title>
        <authorList>
            <person name="Studholme D.J."/>
            <person name="Sanfuentes E."/>
            <person name="Panda P."/>
            <person name="Hill R."/>
            <person name="Sambles C."/>
            <person name="Grant M."/>
            <person name="Williams N.M."/>
            <person name="Mcdougal R.L."/>
        </authorList>
    </citation>
    <scope>NUCLEOTIDE SEQUENCE [LARGE SCALE GENOMIC DNA]</scope>
    <source>
        <strain evidence="7">Chile2</strain>
        <strain evidence="8">Chile4</strain>
    </source>
</reference>
<evidence type="ECO:0000256" key="3">
    <source>
        <dbReference type="ARBA" id="ARBA00022525"/>
    </source>
</evidence>
<evidence type="ECO:0000313" key="9">
    <source>
        <dbReference type="Proteomes" id="UP000285624"/>
    </source>
</evidence>
<evidence type="ECO:0000313" key="10">
    <source>
        <dbReference type="Proteomes" id="UP000285883"/>
    </source>
</evidence>
<dbReference type="Proteomes" id="UP000785171">
    <property type="component" value="Unassembled WGS sequence"/>
</dbReference>
<gene>
    <name evidence="7" type="ORF">BBI17_008496</name>
    <name evidence="8" type="ORF">BBO99_00008416</name>
    <name evidence="6" type="ORF">JM16_005582</name>
</gene>
<evidence type="ECO:0000313" key="6">
    <source>
        <dbReference type="EMBL" id="KAG2520032.1"/>
    </source>
</evidence>
<comment type="subcellular location">
    <subcellularLocation>
        <location evidence="1">Secreted</location>
    </subcellularLocation>
</comment>
<evidence type="ECO:0008006" key="11">
    <source>
        <dbReference type="Google" id="ProtNLM"/>
    </source>
</evidence>
<protein>
    <recommendedName>
        <fullName evidence="11">Necrosis inducing-like protein NPP1 type</fullName>
    </recommendedName>
</protein>
<proteinExistence type="inferred from homology"/>
<feature type="chain" id="PRO_5036092491" description="Necrosis inducing-like protein NPP1 type" evidence="5">
    <location>
        <begin position="20"/>
        <end position="492"/>
    </location>
</feature>